<feature type="region of interest" description="Disordered" evidence="1">
    <location>
        <begin position="540"/>
        <end position="579"/>
    </location>
</feature>
<feature type="region of interest" description="Disordered" evidence="1">
    <location>
        <begin position="1"/>
        <end position="36"/>
    </location>
</feature>
<dbReference type="EMBL" id="OIVN01005101">
    <property type="protein sequence ID" value="SPD20848.1"/>
    <property type="molecule type" value="Genomic_DNA"/>
</dbReference>
<feature type="compositionally biased region" description="Polar residues" evidence="1">
    <location>
        <begin position="914"/>
        <end position="924"/>
    </location>
</feature>
<feature type="region of interest" description="Disordered" evidence="1">
    <location>
        <begin position="793"/>
        <end position="813"/>
    </location>
</feature>
<name>A0A2N9I8V1_FAGSY</name>
<protein>
    <recommendedName>
        <fullName evidence="3">Retrotransposon gag domain-containing protein</fullName>
    </recommendedName>
</protein>
<evidence type="ECO:0000256" key="1">
    <source>
        <dbReference type="SAM" id="MobiDB-lite"/>
    </source>
</evidence>
<feature type="region of interest" description="Disordered" evidence="1">
    <location>
        <begin position="621"/>
        <end position="726"/>
    </location>
</feature>
<reference evidence="2" key="1">
    <citation type="submission" date="2018-02" db="EMBL/GenBank/DDBJ databases">
        <authorList>
            <person name="Cohen D.B."/>
            <person name="Kent A.D."/>
        </authorList>
    </citation>
    <scope>NUCLEOTIDE SEQUENCE</scope>
</reference>
<evidence type="ECO:0000313" key="2">
    <source>
        <dbReference type="EMBL" id="SPD20848.1"/>
    </source>
</evidence>
<feature type="compositionally biased region" description="Basic and acidic residues" evidence="1">
    <location>
        <begin position="621"/>
        <end position="635"/>
    </location>
</feature>
<feature type="compositionally biased region" description="Basic residues" evidence="1">
    <location>
        <begin position="681"/>
        <end position="690"/>
    </location>
</feature>
<feature type="compositionally biased region" description="Basic and acidic residues" evidence="1">
    <location>
        <begin position="148"/>
        <end position="159"/>
    </location>
</feature>
<feature type="region of interest" description="Disordered" evidence="1">
    <location>
        <begin position="139"/>
        <end position="274"/>
    </location>
</feature>
<feature type="region of interest" description="Disordered" evidence="1">
    <location>
        <begin position="914"/>
        <end position="935"/>
    </location>
</feature>
<dbReference type="AlphaFoldDB" id="A0A2N9I8V1"/>
<dbReference type="Gene3D" id="3.10.10.10">
    <property type="entry name" value="HIV Type 1 Reverse Transcriptase, subunit A, domain 1"/>
    <property type="match status" value="1"/>
</dbReference>
<feature type="compositionally biased region" description="Basic and acidic residues" evidence="1">
    <location>
        <begin position="642"/>
        <end position="654"/>
    </location>
</feature>
<sequence>MPVRTRRMRNSGKGVRLSEGSSSSEEDIEMSPPAKSMVDELRSYMDAKIQEKMEVLNENARTEPPMVQKEDMTQLMMKKIEQVISQNMATLEQAMSQKMAALIQGMSQRTTTRGIEIGQGSGQQPQIEVTTTNVDISIGYPVNSTAGPEERSTVTETHRVGQPQEEQIITESPRVGPARMEPPHVEPPRVESPRSEPPRVEQPRVEPPRVDPPRFEQPRVEPPRVEQPRFEPPRTEPPRMDPPRFEQPRVEPPRFEPPRMEPPRFEPQRMDPPRFEQLRMEPPRMEQTWFEQPRAEPYQGQPEGFRGDPPQRRNRPRNDHNGQNFPEEDIFDRGINMEERNRDIGPEPNLRPVQGQDLRDTIFEVLDQAFPDESAEQFIMRFKRIRTRCHTTLPEAEYIKIAIDDLNFELRKKFEGITFVDLFELSKRAYRLKGLLKEENQRKNSSYGTYYQDPNYEIDLAEYDKIDRNVLKFPEMPQENMAVDADPFPFVDVNTTSVDLSSLMPHRNLYVKNNKAKVNSLQVVGPQERQLVREMGSLKIERSASTKQSSSARIDGRSLSIQDNNVHADKGRDVASPTKQPIISYKEMLKKEPQQINSESGEDNTICERCSHILAKCFSKTKKEDDHKPPKEGEPKLSPQHEQPKMARSRHDSQYEQPKMARSRHDSQYEQPNMARSRHEPQHKHPKMARPRHDLQNEQPKMAQSKHVSQYEEPRGVRSRPNPHYTLDSRFESVRKSRMMRPPVSETGRWVTLETPGLKPIHKQQDKYGYNPYFSRMTRTQRRRWIRQQAALHQEYGQEDHHSSRSTTDSDSMEVITGAEASEYLRGPYVRGNGTTVVITKNIATPVKGDTKYKGQEKARWHRFGLEERKEAQGAAKKQTSSQNSRRKPKWRISKIVRVEETDDMEEMEKTKTLENGIQTGQPETESEEPRNGKTLSCNAITLPREFMATTWVQREEDNRGAIPVLLAEEEECRDTRRDWIHSNWVVPSSLHQVLVFWKDDNNIEMLNKPNKLKEKEAIDLTLRKLVGYVTEKKLEQNSQFAECNVKPENSQGITGQEHISTHPIRMHDIKEEVQDPLVEVNLGTKEDPRVTFVSGHLGPEESNKMMIILKKYKDCFAWDYPELPGLSRKLVEHRLPIKEGFQPFQQPPRRMAPDITLKIKEEIERLVRAGFIRPAKYVE</sequence>
<feature type="compositionally biased region" description="Basic and acidic residues" evidence="1">
    <location>
        <begin position="181"/>
        <end position="274"/>
    </location>
</feature>
<feature type="region of interest" description="Disordered" evidence="1">
    <location>
        <begin position="291"/>
        <end position="333"/>
    </location>
</feature>
<feature type="compositionally biased region" description="Basic residues" evidence="1">
    <location>
        <begin position="1"/>
        <end position="10"/>
    </location>
</feature>
<evidence type="ECO:0008006" key="3">
    <source>
        <dbReference type="Google" id="ProtNLM"/>
    </source>
</evidence>
<proteinExistence type="predicted"/>
<organism evidence="2">
    <name type="scientific">Fagus sylvatica</name>
    <name type="common">Beechnut</name>
    <dbReference type="NCBI Taxonomy" id="28930"/>
    <lineage>
        <taxon>Eukaryota</taxon>
        <taxon>Viridiplantae</taxon>
        <taxon>Streptophyta</taxon>
        <taxon>Embryophyta</taxon>
        <taxon>Tracheophyta</taxon>
        <taxon>Spermatophyta</taxon>
        <taxon>Magnoliopsida</taxon>
        <taxon>eudicotyledons</taxon>
        <taxon>Gunneridae</taxon>
        <taxon>Pentapetalae</taxon>
        <taxon>rosids</taxon>
        <taxon>fabids</taxon>
        <taxon>Fagales</taxon>
        <taxon>Fagaceae</taxon>
        <taxon>Fagus</taxon>
    </lineage>
</organism>
<dbReference type="InterPro" id="IPR043502">
    <property type="entry name" value="DNA/RNA_pol_sf"/>
</dbReference>
<feature type="compositionally biased region" description="Basic and acidic residues" evidence="1">
    <location>
        <begin position="305"/>
        <end position="320"/>
    </location>
</feature>
<dbReference type="SUPFAM" id="SSF56672">
    <property type="entry name" value="DNA/RNA polymerases"/>
    <property type="match status" value="1"/>
</dbReference>
<gene>
    <name evidence="2" type="ORF">FSB_LOCUS48730</name>
</gene>
<accession>A0A2N9I8V1</accession>
<feature type="region of interest" description="Disordered" evidence="1">
    <location>
        <begin position="865"/>
        <end position="891"/>
    </location>
</feature>